<comment type="caution">
    <text evidence="3">The sequence shown here is derived from an EMBL/GenBank/DDBJ whole genome shotgun (WGS) entry which is preliminary data.</text>
</comment>
<feature type="compositionally biased region" description="Basic and acidic residues" evidence="1">
    <location>
        <begin position="1198"/>
        <end position="1211"/>
    </location>
</feature>
<dbReference type="GO" id="GO:0005634">
    <property type="term" value="C:nucleus"/>
    <property type="evidence" value="ECO:0007669"/>
    <property type="project" value="TreeGrafter"/>
</dbReference>
<evidence type="ECO:0000256" key="1">
    <source>
        <dbReference type="SAM" id="MobiDB-lite"/>
    </source>
</evidence>
<feature type="region of interest" description="Disordered" evidence="1">
    <location>
        <begin position="221"/>
        <end position="246"/>
    </location>
</feature>
<dbReference type="OrthoDB" id="20982at2759"/>
<evidence type="ECO:0000313" key="4">
    <source>
        <dbReference type="Proteomes" id="UP000494106"/>
    </source>
</evidence>
<dbReference type="EMBL" id="CADEBC010000591">
    <property type="protein sequence ID" value="CAB3257549.1"/>
    <property type="molecule type" value="Genomic_DNA"/>
</dbReference>
<dbReference type="InterPro" id="IPR040031">
    <property type="entry name" value="Codanin-1"/>
</dbReference>
<dbReference type="InterPro" id="IPR028171">
    <property type="entry name" value="Codanin-1_C"/>
</dbReference>
<accession>A0A8S1BD60</accession>
<protein>
    <recommendedName>
        <fullName evidence="2">Codanin-1 C-terminal domain-containing protein</fullName>
    </recommendedName>
</protein>
<organism evidence="3 4">
    <name type="scientific">Arctia plantaginis</name>
    <name type="common">Wood tiger moth</name>
    <name type="synonym">Phalaena plantaginis</name>
    <dbReference type="NCBI Taxonomy" id="874455"/>
    <lineage>
        <taxon>Eukaryota</taxon>
        <taxon>Metazoa</taxon>
        <taxon>Ecdysozoa</taxon>
        <taxon>Arthropoda</taxon>
        <taxon>Hexapoda</taxon>
        <taxon>Insecta</taxon>
        <taxon>Pterygota</taxon>
        <taxon>Neoptera</taxon>
        <taxon>Endopterygota</taxon>
        <taxon>Lepidoptera</taxon>
        <taxon>Glossata</taxon>
        <taxon>Ditrysia</taxon>
        <taxon>Noctuoidea</taxon>
        <taxon>Erebidae</taxon>
        <taxon>Arctiinae</taxon>
        <taxon>Arctia</taxon>
    </lineage>
</organism>
<dbReference type="PANTHER" id="PTHR28678">
    <property type="entry name" value="CODANIN-1"/>
    <property type="match status" value="1"/>
</dbReference>
<sequence>MPDTIIESVLTGKLDATLLIKWLNNESLEDTPEDCILHCCNRNEFVTCFLSFLRTQTDSILQTNSNAVQILQHSTPEKLLSNRRQHHRSVSDPTSEDHHTTMDSLSVKTDRQRSHESPSKDRKRTGRRVKTKLFAEEKLNQSISSDESRISLNVDRMAVSSTPLKNGLKASEYPNLPLSSPVTPKSFVKEHHERCDTPRLSHRLSRTQEKNCLGDYMVNVQKSSKKKRDKRISSDNDDSKLELDLSNSDMFPEIGARKSSSLRSEKRRIKPTNIDKSQKSLSLNSFSAESIHTSPLLLEENSAFKQQKIQLKESSSFEVERNILKQERHKLMEKFNILNTSLPQKPLMSPQIKIAQKNSMEKNQSFIKSDTSKVVFKEKIDLLVDIYEILLKNNLIMSVNTEIYFLISILISKQYESDYIAVESKLNEGEMGFLLKTVHNSTYFAVKSLWHQRMILEVTLDKTSLKTLGENKKVRSFYPALAKFLLNCYGLRCEAENTQDRSRPAEHQQSNGVICFNLETDNAENFPSMLSFQNFKKQRDMFYEIQRWYVDTCRSGGSVSSLRARAKALVAGGAAPANHAHLAALLVQHMLQHCLPTSQQESKLSKLQRRLTCPTASESHRLPHFTANEIFYKEFIINAESDSFRSHLRDTLASEVTALDAAPMAPEDRGNSNIDITKEYLLLSKKLALLSKFLGFLTSLPYSQVIEHSTNKRTITKTIQSDMSYAAPKEKVHENDLALRNYSQPSIDLQGMLKNAIENGRLSITVPWIAHYLSMLDYTTLRIKYYQNLLKVIFDIYTNRLKITDSYFKKNTVIYLKSILGWLFDLPHFPQELFYENRLSNNVVIDMSIDSCDLVDESIIIELCPHLKDLNVLLSTCRVSQEQKEMGSYRHITPVSLTLNNEDRIKNKEKELQARLEEEFLKSQPSSTRRVLELVIERVTSAVVRELSARALVAARDSAREHALNRTKGHSGDQTALLVSLQQLYRDQLQQLRGVALATARANIQSRAENAVSSLLASAPPPLVSLVVKASMSRLTKWINDNWNSTAVLCKDIESEMKTFLALGPLATCTAHKAACDVTAMTSLAQVFETNNVSPAICMVNLKEKTCLLLDGEDPGDLTSTISMCVLACSPINIFNRAPTQRALLQLSVDLCVVYVSRKPLEVTDAFLSLLHTLWNVCCPDRKRSPSQDLFLPERRDISPDYRNFDSDDRAVTPVSDEEQEPPKVLKLQDLKIMNKSPRSPKAPLSPNTQHFFGPAPRSPNSLSQGPRSPNTLNQRSRSPSMFNQRPSSPVPYQSPRSPVSCHPPRSPVSCHPPRSPISCQPPRSPISYQPPRSPISCQPPRSPVSCQPPRSPISFQPPRSPNSYHPPRSPKFFNQSTPYSKVSKPANQPTIETDDNICLEFFDRILCPRNIMLLSSSKTPGVWEAMATVLVFLLQNDYLSEDSLTEQCLAVYRQDWAQNVLESLSTCMKTVSARWSRSSTGKFTLFLDFLAEYCGNMDYEPID</sequence>
<feature type="region of interest" description="Disordered" evidence="1">
    <location>
        <begin position="74"/>
        <end position="132"/>
    </location>
</feature>
<dbReference type="Pfam" id="PF15296">
    <property type="entry name" value="Codanin-1_C"/>
    <property type="match status" value="1"/>
</dbReference>
<evidence type="ECO:0000313" key="3">
    <source>
        <dbReference type="EMBL" id="CAB3257549.1"/>
    </source>
</evidence>
<gene>
    <name evidence="3" type="ORF">APLA_LOCUS16064</name>
</gene>
<proteinExistence type="predicted"/>
<dbReference type="Proteomes" id="UP000494106">
    <property type="component" value="Unassembled WGS sequence"/>
</dbReference>
<feature type="compositionally biased region" description="Basic and acidic residues" evidence="1">
    <location>
        <begin position="108"/>
        <end position="120"/>
    </location>
</feature>
<name>A0A8S1BD60_ARCPL</name>
<feature type="compositionally biased region" description="Basic residues" evidence="1">
    <location>
        <begin position="121"/>
        <end position="131"/>
    </location>
</feature>
<dbReference type="GO" id="GO:0006325">
    <property type="term" value="P:chromatin organization"/>
    <property type="evidence" value="ECO:0007669"/>
    <property type="project" value="TreeGrafter"/>
</dbReference>
<feature type="compositionally biased region" description="Basic and acidic residues" evidence="1">
    <location>
        <begin position="231"/>
        <end position="243"/>
    </location>
</feature>
<feature type="domain" description="Codanin-1 C-terminal" evidence="2">
    <location>
        <begin position="850"/>
        <end position="961"/>
    </location>
</feature>
<dbReference type="PANTHER" id="PTHR28678:SF1">
    <property type="entry name" value="CODANIN-1"/>
    <property type="match status" value="1"/>
</dbReference>
<reference evidence="3 4" key="1">
    <citation type="submission" date="2020-04" db="EMBL/GenBank/DDBJ databases">
        <authorList>
            <person name="Wallbank WR R."/>
            <person name="Pardo Diaz C."/>
            <person name="Kozak K."/>
            <person name="Martin S."/>
            <person name="Jiggins C."/>
            <person name="Moest M."/>
            <person name="Warren A I."/>
            <person name="Byers J.R.P. K."/>
            <person name="Montejo-Kovacevich G."/>
            <person name="Yen C E."/>
        </authorList>
    </citation>
    <scope>NUCLEOTIDE SEQUENCE [LARGE SCALE GENOMIC DNA]</scope>
</reference>
<feature type="compositionally biased region" description="Basic and acidic residues" evidence="1">
    <location>
        <begin position="1221"/>
        <end position="1230"/>
    </location>
</feature>
<keyword evidence="4" id="KW-1185">Reference proteome</keyword>
<feature type="compositionally biased region" description="Polar residues" evidence="1">
    <location>
        <begin position="1373"/>
        <end position="1389"/>
    </location>
</feature>
<feature type="region of interest" description="Disordered" evidence="1">
    <location>
        <begin position="1198"/>
        <end position="1389"/>
    </location>
</feature>
<feature type="compositionally biased region" description="Polar residues" evidence="1">
    <location>
        <begin position="1259"/>
        <end position="1298"/>
    </location>
</feature>
<evidence type="ECO:0000259" key="2">
    <source>
        <dbReference type="Pfam" id="PF15296"/>
    </source>
</evidence>